<dbReference type="EMBL" id="FNNO01000005">
    <property type="protein sequence ID" value="SDW70109.1"/>
    <property type="molecule type" value="Genomic_DNA"/>
</dbReference>
<proteinExistence type="inferred from homology"/>
<evidence type="ECO:0000313" key="6">
    <source>
        <dbReference type="Proteomes" id="UP000198711"/>
    </source>
</evidence>
<dbReference type="Gene3D" id="3.40.710.10">
    <property type="entry name" value="DD-peptidase/beta-lactamase superfamily"/>
    <property type="match status" value="1"/>
</dbReference>
<comment type="caution">
    <text evidence="5">The sequence shown here is derived from an EMBL/GenBank/DDBJ whole genome shotgun (WGS) entry which is preliminary data.</text>
</comment>
<organism evidence="5 6">
    <name type="scientific">Hydrobacter penzbergensis</name>
    <dbReference type="NCBI Taxonomy" id="1235997"/>
    <lineage>
        <taxon>Bacteria</taxon>
        <taxon>Pseudomonadati</taxon>
        <taxon>Bacteroidota</taxon>
        <taxon>Chitinophagia</taxon>
        <taxon>Chitinophagales</taxon>
        <taxon>Chitinophagaceae</taxon>
        <taxon>Hydrobacter</taxon>
    </lineage>
</organism>
<dbReference type="InterPro" id="IPR000871">
    <property type="entry name" value="Beta-lactam_class-A"/>
</dbReference>
<keyword evidence="6" id="KW-1185">Reference proteome</keyword>
<dbReference type="EC" id="3.5.2.6" evidence="3"/>
<evidence type="ECO:0000256" key="1">
    <source>
        <dbReference type="ARBA" id="ARBA00001526"/>
    </source>
</evidence>
<dbReference type="Proteomes" id="UP000198711">
    <property type="component" value="Unassembled WGS sequence"/>
</dbReference>
<reference evidence="5 6" key="1">
    <citation type="submission" date="2016-10" db="EMBL/GenBank/DDBJ databases">
        <authorList>
            <person name="Varghese N."/>
            <person name="Submissions S."/>
        </authorList>
    </citation>
    <scope>NUCLEOTIDE SEQUENCE [LARGE SCALE GENOMIC DNA]</scope>
    <source>
        <strain evidence="5 6">DSM 25353</strain>
    </source>
</reference>
<evidence type="ECO:0000256" key="3">
    <source>
        <dbReference type="ARBA" id="ARBA00012865"/>
    </source>
</evidence>
<sequence length="299" mass="34161">MLNLFHQTTVTMKQTTLFFSYLLLTIACFAQKADQRLQQQVTQLLKGFNGDIGIYVHDLKRNRIVSINADTVFPTASMVKVPILTGIMDKIHRKELDYHQVLTYKDSLLYEGVDILGSFKNDEKIELSKVMMLMLTMSDNTASLWLQTLAGKGTRINELMDSLGLKVTRVNSRTPGREANRNMYGWGQSSPREMASLMEMIVKKQVISDSTSQMMLRLLGRNYWDENAISQIPSDVFVASKSGAVDATRNEVLFVNGKKCSYVFCICTKNNKDISWDESTNEAWVLTRKLSKLLWEYYN</sequence>
<protein>
    <recommendedName>
        <fullName evidence="3">beta-lactamase</fullName>
        <ecNumber evidence="3">3.5.2.6</ecNumber>
    </recommendedName>
</protein>
<evidence type="ECO:0000256" key="2">
    <source>
        <dbReference type="ARBA" id="ARBA00009009"/>
    </source>
</evidence>
<accession>A0A8X8LD78</accession>
<dbReference type="GO" id="GO:0046677">
    <property type="term" value="P:response to antibiotic"/>
    <property type="evidence" value="ECO:0007669"/>
    <property type="project" value="InterPro"/>
</dbReference>
<dbReference type="GO" id="GO:0008800">
    <property type="term" value="F:beta-lactamase activity"/>
    <property type="evidence" value="ECO:0007669"/>
    <property type="project" value="UniProtKB-EC"/>
</dbReference>
<gene>
    <name evidence="5" type="ORF">SAMN05444410_10542</name>
</gene>
<name>A0A8X8LD78_9BACT</name>
<feature type="domain" description="Beta-lactamase class A catalytic" evidence="4">
    <location>
        <begin position="53"/>
        <end position="268"/>
    </location>
</feature>
<dbReference type="PANTHER" id="PTHR35333:SF3">
    <property type="entry name" value="BETA-LACTAMASE-TYPE TRANSPEPTIDASE FOLD CONTAINING PROTEIN"/>
    <property type="match status" value="1"/>
</dbReference>
<evidence type="ECO:0000259" key="4">
    <source>
        <dbReference type="Pfam" id="PF13354"/>
    </source>
</evidence>
<comment type="similarity">
    <text evidence="2">Belongs to the class-A beta-lactamase family.</text>
</comment>
<dbReference type="PANTHER" id="PTHR35333">
    <property type="entry name" value="BETA-LACTAMASE"/>
    <property type="match status" value="1"/>
</dbReference>
<dbReference type="AlphaFoldDB" id="A0A8X8LD78"/>
<dbReference type="SUPFAM" id="SSF56601">
    <property type="entry name" value="beta-lactamase/transpeptidase-like"/>
    <property type="match status" value="1"/>
</dbReference>
<comment type="catalytic activity">
    <reaction evidence="1">
        <text>a beta-lactam + H2O = a substituted beta-amino acid</text>
        <dbReference type="Rhea" id="RHEA:20401"/>
        <dbReference type="ChEBI" id="CHEBI:15377"/>
        <dbReference type="ChEBI" id="CHEBI:35627"/>
        <dbReference type="ChEBI" id="CHEBI:140347"/>
        <dbReference type="EC" id="3.5.2.6"/>
    </reaction>
</comment>
<dbReference type="InterPro" id="IPR045155">
    <property type="entry name" value="Beta-lactam_cat"/>
</dbReference>
<dbReference type="GO" id="GO:0030655">
    <property type="term" value="P:beta-lactam antibiotic catabolic process"/>
    <property type="evidence" value="ECO:0007669"/>
    <property type="project" value="InterPro"/>
</dbReference>
<dbReference type="InterPro" id="IPR012338">
    <property type="entry name" value="Beta-lactam/transpept-like"/>
</dbReference>
<dbReference type="Pfam" id="PF13354">
    <property type="entry name" value="Beta-lactamase2"/>
    <property type="match status" value="1"/>
</dbReference>
<evidence type="ECO:0000313" key="5">
    <source>
        <dbReference type="EMBL" id="SDW70109.1"/>
    </source>
</evidence>